<feature type="domain" description="tRNA-specific 2-thiouridylase MnmA-like central" evidence="11">
    <location>
        <begin position="242"/>
        <end position="306"/>
    </location>
</feature>
<dbReference type="STRING" id="1548208.AXK12_03055"/>
<dbReference type="GO" id="GO:0008168">
    <property type="term" value="F:methyltransferase activity"/>
    <property type="evidence" value="ECO:0007669"/>
    <property type="project" value="UniProtKB-KW"/>
</dbReference>
<reference evidence="12 13" key="1">
    <citation type="submission" date="2016-02" db="EMBL/GenBank/DDBJ databases">
        <authorList>
            <person name="Wen L."/>
            <person name="He K."/>
            <person name="Yang H."/>
        </authorList>
    </citation>
    <scope>NUCLEOTIDE SEQUENCE [LARGE SCALE GENOMIC DNA]</scope>
    <source>
        <strain evidence="12 13">CV41</strain>
    </source>
</reference>
<keyword evidence="2 9" id="KW-0808">Transferase</keyword>
<evidence type="ECO:0000256" key="4">
    <source>
        <dbReference type="ARBA" id="ARBA00022741"/>
    </source>
</evidence>
<proteinExistence type="inferred from homology"/>
<dbReference type="InterPro" id="IPR004506">
    <property type="entry name" value="MnmA-like"/>
</dbReference>
<feature type="site" description="Interaction with tRNA" evidence="9">
    <location>
        <position position="141"/>
    </location>
</feature>
<comment type="caution">
    <text evidence="12">The sequence shown here is derived from an EMBL/GenBank/DDBJ whole genome shotgun (WGS) entry which is preliminary data.</text>
</comment>
<protein>
    <recommendedName>
        <fullName evidence="9">tRNA-specific 2-thiouridylase MnmA</fullName>
        <ecNumber evidence="9">2.8.1.13</ecNumber>
    </recommendedName>
</protein>
<dbReference type="GO" id="GO:0005737">
    <property type="term" value="C:cytoplasm"/>
    <property type="evidence" value="ECO:0007669"/>
    <property type="project" value="UniProtKB-SubCell"/>
</dbReference>
<sequence length="402" mass="43609">MARHAATPHDSAAPPHEKEKVLVALSGGVDSSVAALLLKRAGHDVVAAYMKNWVNEDGTIGHCPWEEDIRDARAVADHLGIEFRVVNLMHDYRRLVVDYLLESYQRGLTPNPDVMCNREIKFGAFLRYAEAEGFSAVATGHYARKLTTPALPQHAATRHAPASAQNRAAATACRLIEGADKNKDQSYFLALLTGAQLAKARFPIGHLTKPELRSLAAEAGLPTAQKKDSQGICFIGQIKMADFLRTYVPDAPGPIIRASDGLPLGQHRGLHYFTLGQRRGIGIPSNTDNKAYVVVGKRAADRALLVAFDDPSAPGLWTSEAHIHSLSFITTPITEATGLEARVRYRDPRIPIHFTPSKHSDGGAHIRFETPQRALAAGQIIALYRGEALLGGGVFGGTDLFK</sequence>
<evidence type="ECO:0000256" key="7">
    <source>
        <dbReference type="ARBA" id="ARBA00023157"/>
    </source>
</evidence>
<keyword evidence="3 9" id="KW-0819">tRNA processing</keyword>
<evidence type="ECO:0000256" key="3">
    <source>
        <dbReference type="ARBA" id="ARBA00022694"/>
    </source>
</evidence>
<feature type="region of interest" description="Interaction with tRNA" evidence="9">
    <location>
        <begin position="344"/>
        <end position="345"/>
    </location>
</feature>
<evidence type="ECO:0000256" key="9">
    <source>
        <dbReference type="HAMAP-Rule" id="MF_00144"/>
    </source>
</evidence>
<dbReference type="AlphaFoldDB" id="A0A139SQA6"/>
<evidence type="ECO:0000313" key="12">
    <source>
        <dbReference type="EMBL" id="KXU36746.1"/>
    </source>
</evidence>
<feature type="binding site" evidence="9">
    <location>
        <begin position="24"/>
        <end position="31"/>
    </location>
    <ligand>
        <name>ATP</name>
        <dbReference type="ChEBI" id="CHEBI:30616"/>
    </ligand>
</feature>
<evidence type="ECO:0000256" key="5">
    <source>
        <dbReference type="ARBA" id="ARBA00022840"/>
    </source>
</evidence>
<dbReference type="RefSeq" id="WP_068711181.1">
    <property type="nucleotide sequence ID" value="NZ_LSZP01000020.1"/>
</dbReference>
<feature type="active site" description="Nucleophile" evidence="9">
    <location>
        <position position="116"/>
    </location>
</feature>
<dbReference type="Pfam" id="PF20259">
    <property type="entry name" value="tRNA_Me_trans_M"/>
    <property type="match status" value="1"/>
</dbReference>
<name>A0A139SQA6_9BACT</name>
<dbReference type="Proteomes" id="UP000071392">
    <property type="component" value="Unassembled WGS sequence"/>
</dbReference>
<dbReference type="Gene3D" id="2.30.30.280">
    <property type="entry name" value="Adenine nucleotide alpha hydrolases-like domains"/>
    <property type="match status" value="1"/>
</dbReference>
<evidence type="ECO:0000256" key="6">
    <source>
        <dbReference type="ARBA" id="ARBA00022884"/>
    </source>
</evidence>
<comment type="similarity">
    <text evidence="9">Belongs to the MnmA/TRMU family.</text>
</comment>
<dbReference type="NCBIfam" id="TIGR00420">
    <property type="entry name" value="trmU"/>
    <property type="match status" value="1"/>
</dbReference>
<keyword evidence="6 9" id="KW-0694">RNA-binding</keyword>
<keyword evidence="4 9" id="KW-0547">Nucleotide-binding</keyword>
<dbReference type="Gene3D" id="2.40.30.10">
    <property type="entry name" value="Translation factors"/>
    <property type="match status" value="1"/>
</dbReference>
<feature type="active site" description="Cysteine persulfide intermediate" evidence="9">
    <location>
        <position position="233"/>
    </location>
</feature>
<dbReference type="GO" id="GO:0000049">
    <property type="term" value="F:tRNA binding"/>
    <property type="evidence" value="ECO:0007669"/>
    <property type="project" value="UniProtKB-KW"/>
</dbReference>
<dbReference type="InterPro" id="IPR046884">
    <property type="entry name" value="MnmA-like_central"/>
</dbReference>
<evidence type="ECO:0000256" key="2">
    <source>
        <dbReference type="ARBA" id="ARBA00022679"/>
    </source>
</evidence>
<dbReference type="Pfam" id="PF03054">
    <property type="entry name" value="tRNA_Me_trans"/>
    <property type="match status" value="1"/>
</dbReference>
<dbReference type="EMBL" id="LSZP01000020">
    <property type="protein sequence ID" value="KXU36746.1"/>
    <property type="molecule type" value="Genomic_DNA"/>
</dbReference>
<accession>A0A139SQA6</accession>
<dbReference type="GO" id="GO:0103016">
    <property type="term" value="F:tRNA-uridine 2-sulfurtransferase activity"/>
    <property type="evidence" value="ECO:0007669"/>
    <property type="project" value="UniProtKB-EC"/>
</dbReference>
<dbReference type="SUPFAM" id="SSF52402">
    <property type="entry name" value="Adenine nucleotide alpha hydrolases-like"/>
    <property type="match status" value="1"/>
</dbReference>
<comment type="caution">
    <text evidence="9">Lacks conserved residue(s) required for the propagation of feature annotation.</text>
</comment>
<keyword evidence="1 9" id="KW-0820">tRNA-binding</keyword>
<dbReference type="Pfam" id="PF20258">
    <property type="entry name" value="tRNA_Me_trans_C"/>
    <property type="match status" value="1"/>
</dbReference>
<organism evidence="12 13">
    <name type="scientific">Cephaloticoccus capnophilus</name>
    <dbReference type="NCBI Taxonomy" id="1548208"/>
    <lineage>
        <taxon>Bacteria</taxon>
        <taxon>Pseudomonadati</taxon>
        <taxon>Verrucomicrobiota</taxon>
        <taxon>Opitutia</taxon>
        <taxon>Opitutales</taxon>
        <taxon>Opitutaceae</taxon>
        <taxon>Cephaloticoccus</taxon>
    </lineage>
</organism>
<keyword evidence="9" id="KW-0963">Cytoplasm</keyword>
<feature type="site" description="Interaction with tRNA" evidence="9">
    <location>
        <position position="379"/>
    </location>
</feature>
<comment type="catalytic activity">
    <reaction evidence="8 9">
        <text>S-sulfanyl-L-cysteinyl-[protein] + uridine(34) in tRNA + AH2 + ATP = 2-thiouridine(34) in tRNA + L-cysteinyl-[protein] + A + AMP + diphosphate + H(+)</text>
        <dbReference type="Rhea" id="RHEA:47032"/>
        <dbReference type="Rhea" id="RHEA-COMP:10131"/>
        <dbReference type="Rhea" id="RHEA-COMP:11726"/>
        <dbReference type="Rhea" id="RHEA-COMP:11727"/>
        <dbReference type="Rhea" id="RHEA-COMP:11728"/>
        <dbReference type="ChEBI" id="CHEBI:13193"/>
        <dbReference type="ChEBI" id="CHEBI:15378"/>
        <dbReference type="ChEBI" id="CHEBI:17499"/>
        <dbReference type="ChEBI" id="CHEBI:29950"/>
        <dbReference type="ChEBI" id="CHEBI:30616"/>
        <dbReference type="ChEBI" id="CHEBI:33019"/>
        <dbReference type="ChEBI" id="CHEBI:61963"/>
        <dbReference type="ChEBI" id="CHEBI:65315"/>
        <dbReference type="ChEBI" id="CHEBI:87170"/>
        <dbReference type="ChEBI" id="CHEBI:456215"/>
        <dbReference type="EC" id="2.8.1.13"/>
    </reaction>
</comment>
<keyword evidence="7" id="KW-1015">Disulfide bond</keyword>
<dbReference type="GO" id="GO:0032259">
    <property type="term" value="P:methylation"/>
    <property type="evidence" value="ECO:0007669"/>
    <property type="project" value="UniProtKB-KW"/>
</dbReference>
<keyword evidence="5 9" id="KW-0067">ATP-binding</keyword>
<dbReference type="GO" id="GO:0005524">
    <property type="term" value="F:ATP binding"/>
    <property type="evidence" value="ECO:0007669"/>
    <property type="project" value="UniProtKB-KW"/>
</dbReference>
<dbReference type="PANTHER" id="PTHR11933:SF5">
    <property type="entry name" value="MITOCHONDRIAL TRNA-SPECIFIC 2-THIOURIDYLASE 1"/>
    <property type="match status" value="1"/>
</dbReference>
<evidence type="ECO:0000313" key="13">
    <source>
        <dbReference type="Proteomes" id="UP000071392"/>
    </source>
</evidence>
<dbReference type="FunFam" id="3.40.50.620:FF:000115">
    <property type="entry name" value="tRNA-specific 2-thiouridylase MnmA"/>
    <property type="match status" value="1"/>
</dbReference>
<evidence type="ECO:0000256" key="1">
    <source>
        <dbReference type="ARBA" id="ARBA00022555"/>
    </source>
</evidence>
<evidence type="ECO:0000259" key="10">
    <source>
        <dbReference type="Pfam" id="PF20258"/>
    </source>
</evidence>
<dbReference type="OrthoDB" id="9800696at2"/>
<feature type="binding site" evidence="9">
    <location>
        <position position="50"/>
    </location>
    <ligand>
        <name>ATP</name>
        <dbReference type="ChEBI" id="CHEBI:30616"/>
    </ligand>
</feature>
<feature type="binding site" evidence="9">
    <location>
        <position position="140"/>
    </location>
    <ligand>
        <name>ATP</name>
        <dbReference type="ChEBI" id="CHEBI:30616"/>
    </ligand>
</feature>
<feature type="domain" description="tRNA-specific 2-thiouridylase MnmA-like C-terminal" evidence="10">
    <location>
        <begin position="322"/>
        <end position="394"/>
    </location>
</feature>
<dbReference type="NCBIfam" id="NF001138">
    <property type="entry name" value="PRK00143.1"/>
    <property type="match status" value="1"/>
</dbReference>
<comment type="subcellular location">
    <subcellularLocation>
        <location evidence="9">Cytoplasm</location>
    </subcellularLocation>
</comment>
<comment type="function">
    <text evidence="9">Catalyzes the 2-thiolation of uridine at the wobble position (U34) of tRNA, leading to the formation of s(2)U34.</text>
</comment>
<gene>
    <name evidence="9" type="primary">mnmA</name>
    <name evidence="12" type="ORF">AXK12_03055</name>
</gene>
<dbReference type="PANTHER" id="PTHR11933">
    <property type="entry name" value="TRNA 5-METHYLAMINOMETHYL-2-THIOURIDYLATE -METHYLTRANSFERASE"/>
    <property type="match status" value="1"/>
</dbReference>
<dbReference type="GO" id="GO:0002143">
    <property type="term" value="P:tRNA wobble position uridine thiolation"/>
    <property type="evidence" value="ECO:0007669"/>
    <property type="project" value="TreeGrafter"/>
</dbReference>
<dbReference type="InterPro" id="IPR014729">
    <property type="entry name" value="Rossmann-like_a/b/a_fold"/>
</dbReference>
<feature type="region of interest" description="Interaction with tRNA" evidence="9">
    <location>
        <begin position="183"/>
        <end position="185"/>
    </location>
</feature>
<dbReference type="InterPro" id="IPR023382">
    <property type="entry name" value="MnmA-like_central_sf"/>
</dbReference>
<keyword evidence="12" id="KW-0489">Methyltransferase</keyword>
<feature type="region of interest" description="Interaction with target base in tRNA" evidence="9">
    <location>
        <begin position="111"/>
        <end position="113"/>
    </location>
</feature>
<dbReference type="EC" id="2.8.1.13" evidence="9"/>
<keyword evidence="13" id="KW-1185">Reference proteome</keyword>
<dbReference type="HAMAP" id="MF_00144">
    <property type="entry name" value="tRNA_thiouridyl_MnmA"/>
    <property type="match status" value="1"/>
</dbReference>
<dbReference type="CDD" id="cd01998">
    <property type="entry name" value="MnmA_TRMU-like"/>
    <property type="match status" value="1"/>
</dbReference>
<evidence type="ECO:0000259" key="11">
    <source>
        <dbReference type="Pfam" id="PF20259"/>
    </source>
</evidence>
<evidence type="ECO:0000256" key="8">
    <source>
        <dbReference type="ARBA" id="ARBA00051542"/>
    </source>
</evidence>
<dbReference type="InterPro" id="IPR046885">
    <property type="entry name" value="MnmA-like_C"/>
</dbReference>
<dbReference type="Gene3D" id="3.40.50.620">
    <property type="entry name" value="HUPs"/>
    <property type="match status" value="1"/>
</dbReference>